<dbReference type="InterPro" id="IPR010432">
    <property type="entry name" value="RDD"/>
</dbReference>
<evidence type="ECO:0000313" key="9">
    <source>
        <dbReference type="Proteomes" id="UP000008206"/>
    </source>
</evidence>
<dbReference type="Pfam" id="PF06271">
    <property type="entry name" value="RDD"/>
    <property type="match status" value="1"/>
</dbReference>
<keyword evidence="2" id="KW-1003">Cell membrane</keyword>
<keyword evidence="9" id="KW-1185">Reference proteome</keyword>
<evidence type="ECO:0000256" key="5">
    <source>
        <dbReference type="ARBA" id="ARBA00023136"/>
    </source>
</evidence>
<name>E0U7C0_GLOV7</name>
<dbReference type="InterPro" id="IPR051791">
    <property type="entry name" value="Pra-immunoreactive"/>
</dbReference>
<reference evidence="9" key="1">
    <citation type="journal article" date="2011" name="MBio">
        <title>Novel metabolic attributes of the genus Cyanothece, comprising a group of unicellular nitrogen-fixing Cyanobacteria.</title>
        <authorList>
            <person name="Bandyopadhyay A."/>
            <person name="Elvitigala T."/>
            <person name="Welsh E."/>
            <person name="Stockel J."/>
            <person name="Liberton M."/>
            <person name="Min H."/>
            <person name="Sherman L.A."/>
            <person name="Pakrasi H.B."/>
        </authorList>
    </citation>
    <scope>NUCLEOTIDE SEQUENCE [LARGE SCALE GENOMIC DNA]</scope>
    <source>
        <strain evidence="9">PCC 7822</strain>
    </source>
</reference>
<dbReference type="PANTHER" id="PTHR36115:SF4">
    <property type="entry name" value="MEMBRANE PROTEIN"/>
    <property type="match status" value="1"/>
</dbReference>
<dbReference type="Proteomes" id="UP000008206">
    <property type="component" value="Chromosome"/>
</dbReference>
<evidence type="ECO:0000259" key="7">
    <source>
        <dbReference type="Pfam" id="PF06271"/>
    </source>
</evidence>
<feature type="transmembrane region" description="Helical" evidence="6">
    <location>
        <begin position="20"/>
        <end position="39"/>
    </location>
</feature>
<keyword evidence="5 6" id="KW-0472">Membrane</keyword>
<organism evidence="8 9">
    <name type="scientific">Gloeothece verrucosa (strain PCC 7822)</name>
    <name type="common">Cyanothece sp. (strain PCC 7822)</name>
    <dbReference type="NCBI Taxonomy" id="497965"/>
    <lineage>
        <taxon>Bacteria</taxon>
        <taxon>Bacillati</taxon>
        <taxon>Cyanobacteriota</taxon>
        <taxon>Cyanophyceae</taxon>
        <taxon>Oscillatoriophycideae</taxon>
        <taxon>Chroococcales</taxon>
        <taxon>Aphanothecaceae</taxon>
        <taxon>Gloeothece</taxon>
        <taxon>Gloeothece verrucosa</taxon>
    </lineage>
</organism>
<protein>
    <submittedName>
        <fullName evidence="8">RDD domain containing protein</fullName>
    </submittedName>
</protein>
<dbReference type="AlphaFoldDB" id="E0U7C0"/>
<keyword evidence="4 6" id="KW-1133">Transmembrane helix</keyword>
<evidence type="ECO:0000256" key="2">
    <source>
        <dbReference type="ARBA" id="ARBA00022475"/>
    </source>
</evidence>
<dbReference type="GO" id="GO:0005886">
    <property type="term" value="C:plasma membrane"/>
    <property type="evidence" value="ECO:0007669"/>
    <property type="project" value="UniProtKB-SubCell"/>
</dbReference>
<evidence type="ECO:0000256" key="6">
    <source>
        <dbReference type="SAM" id="Phobius"/>
    </source>
</evidence>
<accession>E0U7C0</accession>
<dbReference type="KEGG" id="cyj:Cyan7822_0462"/>
<evidence type="ECO:0000256" key="1">
    <source>
        <dbReference type="ARBA" id="ARBA00004651"/>
    </source>
</evidence>
<dbReference type="EMBL" id="CP002198">
    <property type="protein sequence ID" value="ADN12507.1"/>
    <property type="molecule type" value="Genomic_DNA"/>
</dbReference>
<dbReference type="PANTHER" id="PTHR36115">
    <property type="entry name" value="PROLINE-RICH ANTIGEN HOMOLOG-RELATED"/>
    <property type="match status" value="1"/>
</dbReference>
<gene>
    <name evidence="8" type="ordered locus">Cyan7822_0462</name>
</gene>
<comment type="subcellular location">
    <subcellularLocation>
        <location evidence="1">Cell membrane</location>
        <topology evidence="1">Multi-pass membrane protein</topology>
    </subcellularLocation>
</comment>
<proteinExistence type="predicted"/>
<keyword evidence="3 6" id="KW-0812">Transmembrane</keyword>
<dbReference type="HOGENOM" id="CLU_053152_3_1_3"/>
<feature type="domain" description="RDD" evidence="7">
    <location>
        <begin position="10"/>
        <end position="150"/>
    </location>
</feature>
<evidence type="ECO:0000313" key="8">
    <source>
        <dbReference type="EMBL" id="ADN12507.1"/>
    </source>
</evidence>
<dbReference type="eggNOG" id="COG1714">
    <property type="taxonomic scope" value="Bacteria"/>
</dbReference>
<evidence type="ECO:0000256" key="3">
    <source>
        <dbReference type="ARBA" id="ARBA00022692"/>
    </source>
</evidence>
<evidence type="ECO:0000256" key="4">
    <source>
        <dbReference type="ARBA" id="ARBA00022989"/>
    </source>
</evidence>
<sequence>MKTREMRVKYARLWKRLLAYLLDIIPISLVVFGVAYFFLGFDRVLSDYFHNNQDIELRKTFLSARNLIRETTLLLWIFYGLLMDCSKYQGTHGKILLRLKVVDDQGGRITFSQSLKRAYMKIIGAIPLGLGYFCTIWRKDKLTWHDLAAKTRVIHRT</sequence>
<feature type="transmembrane region" description="Helical" evidence="6">
    <location>
        <begin position="118"/>
        <end position="137"/>
    </location>
</feature>